<keyword evidence="4" id="KW-1185">Reference proteome</keyword>
<accession>A0AA87ZD77</accession>
<feature type="transmembrane region" description="Helical" evidence="1">
    <location>
        <begin position="47"/>
        <end position="64"/>
    </location>
</feature>
<feature type="domain" description="PGG" evidence="2">
    <location>
        <begin position="40"/>
        <end position="68"/>
    </location>
</feature>
<evidence type="ECO:0000313" key="3">
    <source>
        <dbReference type="EMBL" id="GMN30799.1"/>
    </source>
</evidence>
<protein>
    <recommendedName>
        <fullName evidence="2">PGG domain-containing protein</fullName>
    </recommendedName>
</protein>
<keyword evidence="1" id="KW-0472">Membrane</keyword>
<dbReference type="AlphaFoldDB" id="A0AA87ZD77"/>
<gene>
    <name evidence="3" type="ORF">TIFTF001_002958</name>
</gene>
<reference evidence="3" key="1">
    <citation type="submission" date="2023-07" db="EMBL/GenBank/DDBJ databases">
        <title>draft genome sequence of fig (Ficus carica).</title>
        <authorList>
            <person name="Takahashi T."/>
            <person name="Nishimura K."/>
        </authorList>
    </citation>
    <scope>NUCLEOTIDE SEQUENCE</scope>
</reference>
<keyword evidence="1" id="KW-0812">Transmembrane</keyword>
<dbReference type="Proteomes" id="UP001187192">
    <property type="component" value="Unassembled WGS sequence"/>
</dbReference>
<evidence type="ECO:0000256" key="1">
    <source>
        <dbReference type="SAM" id="Phobius"/>
    </source>
</evidence>
<dbReference type="Gramene" id="FCD_00029107-RA">
    <property type="protein sequence ID" value="FCD_00029107-RA:cds"/>
    <property type="gene ID" value="FCD_00029107"/>
</dbReference>
<evidence type="ECO:0000259" key="2">
    <source>
        <dbReference type="Pfam" id="PF13962"/>
    </source>
</evidence>
<proteinExistence type="predicted"/>
<organism evidence="3 4">
    <name type="scientific">Ficus carica</name>
    <name type="common">Common fig</name>
    <dbReference type="NCBI Taxonomy" id="3494"/>
    <lineage>
        <taxon>Eukaryota</taxon>
        <taxon>Viridiplantae</taxon>
        <taxon>Streptophyta</taxon>
        <taxon>Embryophyta</taxon>
        <taxon>Tracheophyta</taxon>
        <taxon>Spermatophyta</taxon>
        <taxon>Magnoliopsida</taxon>
        <taxon>eudicotyledons</taxon>
        <taxon>Gunneridae</taxon>
        <taxon>Pentapetalae</taxon>
        <taxon>rosids</taxon>
        <taxon>fabids</taxon>
        <taxon>Rosales</taxon>
        <taxon>Moraceae</taxon>
        <taxon>Ficeae</taxon>
        <taxon>Ficus</taxon>
    </lineage>
</organism>
<dbReference type="EMBL" id="BTGU01000003">
    <property type="protein sequence ID" value="GMN30799.1"/>
    <property type="molecule type" value="Genomic_DNA"/>
</dbReference>
<comment type="caution">
    <text evidence="3">The sequence shown here is derived from an EMBL/GenBank/DDBJ whole genome shotgun (WGS) entry which is preliminary data.</text>
</comment>
<keyword evidence="1" id="KW-1133">Transmembrane helix</keyword>
<dbReference type="InterPro" id="IPR026961">
    <property type="entry name" value="PGG_dom"/>
</dbReference>
<name>A0AA87ZD77_FICCA</name>
<sequence length="85" mass="9629">MLRRLKSSNSPLQANPKCSLRSKVSFDERLLISIFRFKKNNTDDTRNLLLVVAVLVATATYQAALSPPWRCLAGQQVQQQQCHSQ</sequence>
<evidence type="ECO:0000313" key="4">
    <source>
        <dbReference type="Proteomes" id="UP001187192"/>
    </source>
</evidence>
<dbReference type="Pfam" id="PF13962">
    <property type="entry name" value="PGG"/>
    <property type="match status" value="1"/>
</dbReference>